<keyword evidence="1" id="KW-0378">Hydrolase</keyword>
<name>A0A371RIU1_9PROT</name>
<dbReference type="GO" id="GO:0004190">
    <property type="term" value="F:aspartic-type endopeptidase activity"/>
    <property type="evidence" value="ECO:0007669"/>
    <property type="project" value="InterPro"/>
</dbReference>
<dbReference type="Gene3D" id="2.40.70.10">
    <property type="entry name" value="Acid Proteases"/>
    <property type="match status" value="1"/>
</dbReference>
<accession>A0A371RIU1</accession>
<comment type="caution">
    <text evidence="1">The sequence shown here is derived from an EMBL/GenBank/DDBJ whole genome shotgun (WGS) entry which is preliminary data.</text>
</comment>
<dbReference type="NCBIfam" id="TIGR02281">
    <property type="entry name" value="clan_AA_DTGA"/>
    <property type="match status" value="1"/>
</dbReference>
<dbReference type="EMBL" id="QUQO01000001">
    <property type="protein sequence ID" value="RFB05363.1"/>
    <property type="molecule type" value="Genomic_DNA"/>
</dbReference>
<evidence type="ECO:0000313" key="2">
    <source>
        <dbReference type="Proteomes" id="UP000264589"/>
    </source>
</evidence>
<dbReference type="Pfam" id="PF13975">
    <property type="entry name" value="gag-asp_proteas"/>
    <property type="match status" value="1"/>
</dbReference>
<dbReference type="SUPFAM" id="SSF50630">
    <property type="entry name" value="Acid proteases"/>
    <property type="match status" value="1"/>
</dbReference>
<dbReference type="AlphaFoldDB" id="A0A371RIU1"/>
<dbReference type="InterPro" id="IPR011969">
    <property type="entry name" value="Clan_AA_Asp_peptidase_C"/>
</dbReference>
<protein>
    <submittedName>
        <fullName evidence="1">TIGR02281 family clan AA aspartic protease</fullName>
        <ecNumber evidence="1">3.4.23.-</ecNumber>
    </submittedName>
</protein>
<dbReference type="InParanoid" id="A0A371RIU1"/>
<dbReference type="EC" id="3.4.23.-" evidence="1"/>
<dbReference type="InterPro" id="IPR021109">
    <property type="entry name" value="Peptidase_aspartic_dom_sf"/>
</dbReference>
<proteinExistence type="predicted"/>
<gene>
    <name evidence="1" type="ORF">DX908_08890</name>
</gene>
<dbReference type="GO" id="GO:0006508">
    <property type="term" value="P:proteolysis"/>
    <property type="evidence" value="ECO:0007669"/>
    <property type="project" value="UniProtKB-KW"/>
</dbReference>
<dbReference type="PROSITE" id="PS00141">
    <property type="entry name" value="ASP_PROTEASE"/>
    <property type="match status" value="1"/>
</dbReference>
<reference evidence="1 2" key="1">
    <citation type="submission" date="2018-08" db="EMBL/GenBank/DDBJ databases">
        <title>Parvularcula sp. SM1705, isolated from surface water of the South Sea China.</title>
        <authorList>
            <person name="Sun L."/>
        </authorList>
    </citation>
    <scope>NUCLEOTIDE SEQUENCE [LARGE SCALE GENOMIC DNA]</scope>
    <source>
        <strain evidence="1 2">SM1705</strain>
    </source>
</reference>
<dbReference type="CDD" id="cd05483">
    <property type="entry name" value="retropepsin_like_bacteria"/>
    <property type="match status" value="1"/>
</dbReference>
<organism evidence="1 2">
    <name type="scientific">Parvularcula marina</name>
    <dbReference type="NCBI Taxonomy" id="2292771"/>
    <lineage>
        <taxon>Bacteria</taxon>
        <taxon>Pseudomonadati</taxon>
        <taxon>Pseudomonadota</taxon>
        <taxon>Alphaproteobacteria</taxon>
        <taxon>Parvularculales</taxon>
        <taxon>Parvularculaceae</taxon>
        <taxon>Parvularcula</taxon>
    </lineage>
</organism>
<dbReference type="Proteomes" id="UP000264589">
    <property type="component" value="Unassembled WGS sequence"/>
</dbReference>
<evidence type="ECO:0000313" key="1">
    <source>
        <dbReference type="EMBL" id="RFB05363.1"/>
    </source>
</evidence>
<dbReference type="InterPro" id="IPR001969">
    <property type="entry name" value="Aspartic_peptidase_AS"/>
</dbReference>
<dbReference type="RefSeq" id="WP_116391995.1">
    <property type="nucleotide sequence ID" value="NZ_QUQO01000001.1"/>
</dbReference>
<dbReference type="OrthoDB" id="7595324at2"/>
<keyword evidence="1" id="KW-0645">Protease</keyword>
<sequence>MERHAGFYALFTVAAVIALVVARSFDEHGKFTVGSSYRADAPAVIISEDGREELFIRSGAGGSFIAEAIIDGADVTVLVDTGASFLTLRESDAKRAGILLSPDDFNSRFSTANGYVMAARAEAEIVDFGPGRIEKVTVFVLPDDRLEVSLLGMNVLRRFGRVSFDSEGLTIAVN</sequence>
<keyword evidence="2" id="KW-1185">Reference proteome</keyword>
<dbReference type="InterPro" id="IPR034122">
    <property type="entry name" value="Retropepsin-like_bacterial"/>
</dbReference>